<dbReference type="GeneID" id="54357269"/>
<dbReference type="RefSeq" id="XP_033461476.1">
    <property type="nucleotide sequence ID" value="XM_033599470.1"/>
</dbReference>
<organism evidence="2">
    <name type="scientific">Dissoconium aciculare CBS 342.82</name>
    <dbReference type="NCBI Taxonomy" id="1314786"/>
    <lineage>
        <taxon>Eukaryota</taxon>
        <taxon>Fungi</taxon>
        <taxon>Dikarya</taxon>
        <taxon>Ascomycota</taxon>
        <taxon>Pezizomycotina</taxon>
        <taxon>Dothideomycetes</taxon>
        <taxon>Dothideomycetidae</taxon>
        <taxon>Mycosphaerellales</taxon>
        <taxon>Dissoconiaceae</taxon>
        <taxon>Dissoconium</taxon>
    </lineage>
</organism>
<reference evidence="2" key="1">
    <citation type="submission" date="2020-01" db="EMBL/GenBank/DDBJ databases">
        <authorList>
            <consortium name="DOE Joint Genome Institute"/>
            <person name="Haridas S."/>
            <person name="Albert R."/>
            <person name="Binder M."/>
            <person name="Bloem J."/>
            <person name="Labutti K."/>
            <person name="Salamov A."/>
            <person name="Andreopoulos B."/>
            <person name="Baker S.E."/>
            <person name="Barry K."/>
            <person name="Bills G."/>
            <person name="Bluhm B.H."/>
            <person name="Cannon C."/>
            <person name="Castanera R."/>
            <person name="Culley D.E."/>
            <person name="Daum C."/>
            <person name="Ezra D."/>
            <person name="Gonzalez J.B."/>
            <person name="Henrissat B."/>
            <person name="Kuo A."/>
            <person name="Liang C."/>
            <person name="Lipzen A."/>
            <person name="Lutzoni F."/>
            <person name="Magnuson J."/>
            <person name="Mondo S."/>
            <person name="Nolan M."/>
            <person name="Ohm R."/>
            <person name="Pangilinan J."/>
            <person name="Park H.-J."/>
            <person name="Ramirez L."/>
            <person name="Alfaro M."/>
            <person name="Sun H."/>
            <person name="Tritt A."/>
            <person name="Yoshinaga Y."/>
            <person name="Zwiers L.-H."/>
            <person name="Turgeon B.G."/>
            <person name="Goodwin S.B."/>
            <person name="Spatafora J.W."/>
            <person name="Crous P.W."/>
            <person name="Grigoriev I.V."/>
        </authorList>
    </citation>
    <scope>NUCLEOTIDE SEQUENCE</scope>
    <source>
        <strain evidence="2">CBS 342.82</strain>
    </source>
</reference>
<proteinExistence type="predicted"/>
<keyword evidence="1" id="KW-1185">Reference proteome</keyword>
<dbReference type="AlphaFoldDB" id="A0A6J3M8W4"/>
<evidence type="ECO:0000313" key="1">
    <source>
        <dbReference type="Proteomes" id="UP000504637"/>
    </source>
</evidence>
<reference evidence="2" key="3">
    <citation type="submission" date="2025-08" db="UniProtKB">
        <authorList>
            <consortium name="RefSeq"/>
        </authorList>
    </citation>
    <scope>IDENTIFICATION</scope>
    <source>
        <strain evidence="2">CBS 342.82</strain>
    </source>
</reference>
<evidence type="ECO:0000313" key="2">
    <source>
        <dbReference type="RefSeq" id="XP_033461476.1"/>
    </source>
</evidence>
<sequence length="119" mass="13496">MIPPFATSLAREKKKFPSFISLSFFPMWGLSLAVQRRRCDCVYLMVSARGYRLQLDSDLLYSFTVHRSDICSIFMEMPTLCFTMCPASGASQISPISYPPPRSSLSGWDYDEARAVDTM</sequence>
<dbReference type="Proteomes" id="UP000504637">
    <property type="component" value="Unplaced"/>
</dbReference>
<reference evidence="2" key="2">
    <citation type="submission" date="2020-04" db="EMBL/GenBank/DDBJ databases">
        <authorList>
            <consortium name="NCBI Genome Project"/>
        </authorList>
    </citation>
    <scope>NUCLEOTIDE SEQUENCE</scope>
    <source>
        <strain evidence="2">CBS 342.82</strain>
    </source>
</reference>
<name>A0A6J3M8W4_9PEZI</name>
<accession>A0A6J3M8W4</accession>
<protein>
    <submittedName>
        <fullName evidence="2">Uncharacterized protein</fullName>
    </submittedName>
</protein>
<gene>
    <name evidence="2" type="ORF">K489DRAFT_182495</name>
</gene>